<dbReference type="PROSITE" id="PS00018">
    <property type="entry name" value="EF_HAND_1"/>
    <property type="match status" value="2"/>
</dbReference>
<sequence>EDIVAAFHNADQSNSGYLNVDDVRRIMHRMDPKFPMSEIHELMKFVDVDDDGRVCLDEFKQIFRQ</sequence>
<dbReference type="OrthoDB" id="37100at2759"/>
<feature type="domain" description="EF-hand" evidence="2">
    <location>
        <begin position="34"/>
        <end position="65"/>
    </location>
</feature>
<feature type="domain" description="EF-hand" evidence="2">
    <location>
        <begin position="1"/>
        <end position="33"/>
    </location>
</feature>
<protein>
    <recommendedName>
        <fullName evidence="2">EF-hand domain-containing protein</fullName>
    </recommendedName>
</protein>
<dbReference type="CDD" id="cd00051">
    <property type="entry name" value="EFh"/>
    <property type="match status" value="1"/>
</dbReference>
<dbReference type="GO" id="GO:0005509">
    <property type="term" value="F:calcium ion binding"/>
    <property type="evidence" value="ECO:0007669"/>
    <property type="project" value="InterPro"/>
</dbReference>
<keyword evidence="4" id="KW-1185">Reference proteome</keyword>
<accession>A0A1E7F4B6</accession>
<dbReference type="SUPFAM" id="SSF47473">
    <property type="entry name" value="EF-hand"/>
    <property type="match status" value="1"/>
</dbReference>
<evidence type="ECO:0000313" key="3">
    <source>
        <dbReference type="EMBL" id="OEU13021.1"/>
    </source>
</evidence>
<dbReference type="InParanoid" id="A0A1E7F4B6"/>
<dbReference type="Proteomes" id="UP000095751">
    <property type="component" value="Unassembled WGS sequence"/>
</dbReference>
<dbReference type="InterPro" id="IPR002048">
    <property type="entry name" value="EF_hand_dom"/>
</dbReference>
<feature type="non-terminal residue" evidence="3">
    <location>
        <position position="1"/>
    </location>
</feature>
<feature type="non-terminal residue" evidence="3">
    <location>
        <position position="65"/>
    </location>
</feature>
<dbReference type="PROSITE" id="PS50222">
    <property type="entry name" value="EF_HAND_2"/>
    <property type="match status" value="2"/>
</dbReference>
<evidence type="ECO:0000313" key="4">
    <source>
        <dbReference type="Proteomes" id="UP000095751"/>
    </source>
</evidence>
<reference evidence="3 4" key="1">
    <citation type="submission" date="2016-09" db="EMBL/GenBank/DDBJ databases">
        <title>Extensive genetic diversity and differential bi-allelic expression allows diatom success in the polar Southern Ocean.</title>
        <authorList>
            <consortium name="DOE Joint Genome Institute"/>
            <person name="Mock T."/>
            <person name="Otillar R.P."/>
            <person name="Strauss J."/>
            <person name="Dupont C."/>
            <person name="Frickenhaus S."/>
            <person name="Maumus F."/>
            <person name="Mcmullan M."/>
            <person name="Sanges R."/>
            <person name="Schmutz J."/>
            <person name="Toseland A."/>
            <person name="Valas R."/>
            <person name="Veluchamy A."/>
            <person name="Ward B.J."/>
            <person name="Allen A."/>
            <person name="Barry K."/>
            <person name="Falciatore A."/>
            <person name="Ferrante M."/>
            <person name="Fortunato A.E."/>
            <person name="Gloeckner G."/>
            <person name="Gruber A."/>
            <person name="Hipkin R."/>
            <person name="Janech M."/>
            <person name="Kroth P."/>
            <person name="Leese F."/>
            <person name="Lindquist E."/>
            <person name="Lyon B.R."/>
            <person name="Martin J."/>
            <person name="Mayer C."/>
            <person name="Parker M."/>
            <person name="Quesneville H."/>
            <person name="Raymond J."/>
            <person name="Uhlig C."/>
            <person name="Valentin K.U."/>
            <person name="Worden A.Z."/>
            <person name="Armbrust E.V."/>
            <person name="Bowler C."/>
            <person name="Green B."/>
            <person name="Moulton V."/>
            <person name="Van Oosterhout C."/>
            <person name="Grigoriev I."/>
        </authorList>
    </citation>
    <scope>NUCLEOTIDE SEQUENCE [LARGE SCALE GENOMIC DNA]</scope>
    <source>
        <strain evidence="3 4">CCMP1102</strain>
    </source>
</reference>
<gene>
    <name evidence="3" type="ORF">FRACYDRAFT_145587</name>
</gene>
<dbReference type="SMART" id="SM00054">
    <property type="entry name" value="EFh"/>
    <property type="match status" value="2"/>
</dbReference>
<keyword evidence="1" id="KW-0106">Calcium</keyword>
<name>A0A1E7F4B6_9STRA</name>
<dbReference type="InterPro" id="IPR011992">
    <property type="entry name" value="EF-hand-dom_pair"/>
</dbReference>
<evidence type="ECO:0000259" key="2">
    <source>
        <dbReference type="PROSITE" id="PS50222"/>
    </source>
</evidence>
<dbReference type="Gene3D" id="1.10.238.10">
    <property type="entry name" value="EF-hand"/>
    <property type="match status" value="1"/>
</dbReference>
<dbReference type="InterPro" id="IPR018247">
    <property type="entry name" value="EF_Hand_1_Ca_BS"/>
</dbReference>
<dbReference type="Pfam" id="PF13499">
    <property type="entry name" value="EF-hand_7"/>
    <property type="match status" value="1"/>
</dbReference>
<proteinExistence type="predicted"/>
<organism evidence="3 4">
    <name type="scientific">Fragilariopsis cylindrus CCMP1102</name>
    <dbReference type="NCBI Taxonomy" id="635003"/>
    <lineage>
        <taxon>Eukaryota</taxon>
        <taxon>Sar</taxon>
        <taxon>Stramenopiles</taxon>
        <taxon>Ochrophyta</taxon>
        <taxon>Bacillariophyta</taxon>
        <taxon>Bacillariophyceae</taxon>
        <taxon>Bacillariophycidae</taxon>
        <taxon>Bacillariales</taxon>
        <taxon>Bacillariaceae</taxon>
        <taxon>Fragilariopsis</taxon>
    </lineage>
</organism>
<dbReference type="EMBL" id="KV784363">
    <property type="protein sequence ID" value="OEU13021.1"/>
    <property type="molecule type" value="Genomic_DNA"/>
</dbReference>
<dbReference type="AlphaFoldDB" id="A0A1E7F4B6"/>
<dbReference type="KEGG" id="fcy:FRACYDRAFT_145587"/>
<evidence type="ECO:0000256" key="1">
    <source>
        <dbReference type="ARBA" id="ARBA00022837"/>
    </source>
</evidence>